<protein>
    <submittedName>
        <fullName evidence="2">Uncharacterized protein</fullName>
    </submittedName>
</protein>
<evidence type="ECO:0000256" key="1">
    <source>
        <dbReference type="SAM" id="MobiDB-lite"/>
    </source>
</evidence>
<dbReference type="Proteomes" id="UP000649604">
    <property type="component" value="Unassembled WGS sequence"/>
</dbReference>
<reference evidence="2" key="1">
    <citation type="submission" date="2019-11" db="EMBL/GenBank/DDBJ databases">
        <title>Microbial mats filling the niche in hypersaline microbial mats.</title>
        <authorList>
            <person name="Wong H.L."/>
            <person name="Macleod F.I."/>
            <person name="White R.A. III"/>
            <person name="Burns B.P."/>
        </authorList>
    </citation>
    <scope>NUCLEOTIDE SEQUENCE</scope>
    <source>
        <strain evidence="2">Rbin_158</strain>
    </source>
</reference>
<gene>
    <name evidence="2" type="ORF">GF339_18135</name>
</gene>
<evidence type="ECO:0000313" key="3">
    <source>
        <dbReference type="Proteomes" id="UP000649604"/>
    </source>
</evidence>
<sequence length="199" mass="22234">MLNGRQQLVWDRTFMAFGSVMKAMAGNIEPDDWQTTANEVWKWAAQKTHALAGRLFAEAEEENTENGYDAEHPVRFITEKQRKRFYAIAKGAGFSNDALKLFLVKRGISSSGMIPVDRYEQICRLAGNPSTAKYYETLIAGNNGNGEVPQRKRTAEQVTAAAQPIADDVPFPEEEYPEELDPESVPVPPPPDVDDDIPF</sequence>
<proteinExistence type="predicted"/>
<comment type="caution">
    <text evidence="2">The sequence shown here is derived from an EMBL/GenBank/DDBJ whole genome shotgun (WGS) entry which is preliminary data.</text>
</comment>
<dbReference type="EMBL" id="WJJP01000590">
    <property type="protein sequence ID" value="MBD3326509.1"/>
    <property type="molecule type" value="Genomic_DNA"/>
</dbReference>
<feature type="compositionally biased region" description="Acidic residues" evidence="1">
    <location>
        <begin position="170"/>
        <end position="182"/>
    </location>
</feature>
<dbReference type="AlphaFoldDB" id="A0A9D5JYF1"/>
<accession>A0A9D5JYF1</accession>
<name>A0A9D5JYF1_9BACT</name>
<evidence type="ECO:0000313" key="2">
    <source>
        <dbReference type="EMBL" id="MBD3326509.1"/>
    </source>
</evidence>
<organism evidence="2 3">
    <name type="scientific">candidate division KSB3 bacterium</name>
    <dbReference type="NCBI Taxonomy" id="2044937"/>
    <lineage>
        <taxon>Bacteria</taxon>
        <taxon>candidate division KSB3</taxon>
    </lineage>
</organism>
<feature type="region of interest" description="Disordered" evidence="1">
    <location>
        <begin position="143"/>
        <end position="199"/>
    </location>
</feature>